<protein>
    <submittedName>
        <fullName evidence="3">Smr/MutS family protein</fullName>
    </submittedName>
</protein>
<reference evidence="4" key="1">
    <citation type="journal article" date="2019" name="Int. J. Syst. Evol. Microbiol.">
        <title>The Global Catalogue of Microorganisms (GCM) 10K type strain sequencing project: providing services to taxonomists for standard genome sequencing and annotation.</title>
        <authorList>
            <consortium name="The Broad Institute Genomics Platform"/>
            <consortium name="The Broad Institute Genome Sequencing Center for Infectious Disease"/>
            <person name="Wu L."/>
            <person name="Ma J."/>
        </authorList>
    </citation>
    <scope>NUCLEOTIDE SEQUENCE [LARGE SCALE GENOMIC DNA]</scope>
    <source>
        <strain evidence="4">CGMCC 1.16444</strain>
    </source>
</reference>
<accession>A0ABV9Z4C6</accession>
<feature type="region of interest" description="Disordered" evidence="1">
    <location>
        <begin position="25"/>
        <end position="82"/>
    </location>
</feature>
<evidence type="ECO:0000259" key="2">
    <source>
        <dbReference type="PROSITE" id="PS50828"/>
    </source>
</evidence>
<dbReference type="Proteomes" id="UP001595796">
    <property type="component" value="Unassembled WGS sequence"/>
</dbReference>
<dbReference type="EMBL" id="JBHSJF010000008">
    <property type="protein sequence ID" value="MFC5069601.1"/>
    <property type="molecule type" value="Genomic_DNA"/>
</dbReference>
<dbReference type="InterPro" id="IPR036063">
    <property type="entry name" value="Smr_dom_sf"/>
</dbReference>
<dbReference type="PANTHER" id="PTHR35562:SF2">
    <property type="entry name" value="DNA ENDONUCLEASE SMRA-RELATED"/>
    <property type="match status" value="1"/>
</dbReference>
<keyword evidence="4" id="KW-1185">Reference proteome</keyword>
<evidence type="ECO:0000313" key="4">
    <source>
        <dbReference type="Proteomes" id="UP001595796"/>
    </source>
</evidence>
<dbReference type="SUPFAM" id="SSF160443">
    <property type="entry name" value="SMR domain-like"/>
    <property type="match status" value="1"/>
</dbReference>
<dbReference type="Pfam" id="PF01713">
    <property type="entry name" value="Smr"/>
    <property type="match status" value="1"/>
</dbReference>
<feature type="domain" description="Smr" evidence="2">
    <location>
        <begin position="97"/>
        <end position="185"/>
    </location>
</feature>
<proteinExistence type="predicted"/>
<sequence length="188" mass="20509">MKREGWRSRRRRDLTADERTLWAKVAETIQPLPGRRVPPPPTDPTPETSATAQPDKQTPVRAAAAPPVKPKAHPPLAPIEPKIARSLRRGGEVDARIDLHGLRQDQAHGRLRAFLVRAQSNGARVVLVITGKGTTGGGGLFDERGVLKRQVPIWLSEPAMRAIVLGFSEASAAHGGSGALYVRLRRER</sequence>
<evidence type="ECO:0000256" key="1">
    <source>
        <dbReference type="SAM" id="MobiDB-lite"/>
    </source>
</evidence>
<dbReference type="InterPro" id="IPR002625">
    <property type="entry name" value="Smr_dom"/>
</dbReference>
<comment type="caution">
    <text evidence="3">The sequence shown here is derived from an EMBL/GenBank/DDBJ whole genome shotgun (WGS) entry which is preliminary data.</text>
</comment>
<organism evidence="3 4">
    <name type="scientific">Flaviflagellibacter deserti</name>
    <dbReference type="NCBI Taxonomy" id="2267266"/>
    <lineage>
        <taxon>Bacteria</taxon>
        <taxon>Pseudomonadati</taxon>
        <taxon>Pseudomonadota</taxon>
        <taxon>Alphaproteobacteria</taxon>
        <taxon>Hyphomicrobiales</taxon>
        <taxon>Flaviflagellibacter</taxon>
    </lineage>
</organism>
<feature type="compositionally biased region" description="Polar residues" evidence="1">
    <location>
        <begin position="47"/>
        <end position="56"/>
    </location>
</feature>
<name>A0ABV9Z4C6_9HYPH</name>
<dbReference type="PROSITE" id="PS50828">
    <property type="entry name" value="SMR"/>
    <property type="match status" value="1"/>
</dbReference>
<dbReference type="RefSeq" id="WP_114956369.1">
    <property type="nucleotide sequence ID" value="NZ_JBHSJF010000008.1"/>
</dbReference>
<evidence type="ECO:0000313" key="3">
    <source>
        <dbReference type="EMBL" id="MFC5069601.1"/>
    </source>
</evidence>
<gene>
    <name evidence="3" type="ORF">ACFPFW_16410</name>
</gene>
<dbReference type="SMART" id="SM00463">
    <property type="entry name" value="SMR"/>
    <property type="match status" value="1"/>
</dbReference>
<dbReference type="Gene3D" id="3.30.1370.110">
    <property type="match status" value="1"/>
</dbReference>
<dbReference type="PANTHER" id="PTHR35562">
    <property type="entry name" value="DNA ENDONUCLEASE SMRA-RELATED"/>
    <property type="match status" value="1"/>
</dbReference>
<feature type="compositionally biased region" description="Pro residues" evidence="1">
    <location>
        <begin position="67"/>
        <end position="78"/>
    </location>
</feature>